<dbReference type="Proteomes" id="UP000006835">
    <property type="component" value="Chromosome"/>
</dbReference>
<dbReference type="NCBIfam" id="TIGR02386">
    <property type="entry name" value="rpoC_TIGR"/>
    <property type="match status" value="1"/>
</dbReference>
<dbReference type="Gene3D" id="2.40.50.100">
    <property type="match status" value="1"/>
</dbReference>
<dbReference type="FunFam" id="1.10.150.390:FF:000002">
    <property type="entry name" value="DNA-directed RNA polymerase subunit beta"/>
    <property type="match status" value="1"/>
</dbReference>
<evidence type="ECO:0000256" key="5">
    <source>
        <dbReference type="ARBA" id="ARBA00022695"/>
    </source>
</evidence>
<feature type="binding site" evidence="11">
    <location>
        <position position="794"/>
    </location>
    <ligand>
        <name>Zn(2+)</name>
        <dbReference type="ChEBI" id="CHEBI:29105"/>
        <label>2</label>
    </ligand>
</feature>
<dbReference type="InterPro" id="IPR044893">
    <property type="entry name" value="RNA_pol_Rpb1_clamp_domain"/>
</dbReference>
<dbReference type="FunFam" id="4.10.860.120:FF:000001">
    <property type="entry name" value="DNA-directed RNA polymerase subunit beta"/>
    <property type="match status" value="1"/>
</dbReference>
<dbReference type="Gene3D" id="1.10.40.90">
    <property type="match status" value="1"/>
</dbReference>
<evidence type="ECO:0000256" key="3">
    <source>
        <dbReference type="ARBA" id="ARBA00022478"/>
    </source>
</evidence>
<dbReference type="Gene3D" id="1.10.132.30">
    <property type="match status" value="1"/>
</dbReference>
<dbReference type="InterPro" id="IPR045867">
    <property type="entry name" value="DNA-dir_RpoC_beta_prime"/>
</dbReference>
<comment type="subunit">
    <text evidence="11">The RNAP catalytic core consists of 2 alpha, 1 beta, 1 beta' and 1 omega subunit. When a sigma factor is associated with the core the holoenzyme is formed, which can initiate transcription.</text>
</comment>
<feature type="binding site" evidence="11">
    <location>
        <position position="59"/>
    </location>
    <ligand>
        <name>Zn(2+)</name>
        <dbReference type="ChEBI" id="CHEBI:29105"/>
        <label>1</label>
    </ligand>
</feature>
<dbReference type="Gene3D" id="1.10.1790.20">
    <property type="match status" value="1"/>
</dbReference>
<dbReference type="EC" id="2.7.7.6" evidence="11"/>
<feature type="binding site" evidence="11">
    <location>
        <position position="868"/>
    </location>
    <ligand>
        <name>Zn(2+)</name>
        <dbReference type="ChEBI" id="CHEBI:29105"/>
        <label>2</label>
    </ligand>
</feature>
<dbReference type="InterPro" id="IPR007083">
    <property type="entry name" value="RNA_pol_Rpb1_4"/>
</dbReference>
<keyword evidence="6 11" id="KW-0479">Metal-binding</keyword>
<comment type="catalytic activity">
    <reaction evidence="10 11 12">
        <text>RNA(n) + a ribonucleoside 5'-triphosphate = RNA(n+1) + diphosphate</text>
        <dbReference type="Rhea" id="RHEA:21248"/>
        <dbReference type="Rhea" id="RHEA-COMP:14527"/>
        <dbReference type="Rhea" id="RHEA-COMP:17342"/>
        <dbReference type="ChEBI" id="CHEBI:33019"/>
        <dbReference type="ChEBI" id="CHEBI:61557"/>
        <dbReference type="ChEBI" id="CHEBI:140395"/>
        <dbReference type="EC" id="2.7.7.6"/>
    </reaction>
</comment>
<evidence type="ECO:0000256" key="10">
    <source>
        <dbReference type="ARBA" id="ARBA00048552"/>
    </source>
</evidence>
<dbReference type="Gene3D" id="1.10.274.100">
    <property type="entry name" value="RNA polymerase Rpb1, domain 3"/>
    <property type="match status" value="2"/>
</dbReference>
<feature type="coiled-coil region" evidence="13">
    <location>
        <begin position="645"/>
        <end position="691"/>
    </location>
</feature>
<evidence type="ECO:0000256" key="7">
    <source>
        <dbReference type="ARBA" id="ARBA00022833"/>
    </source>
</evidence>
<accession>E4SG19</accession>
<dbReference type="Gene3D" id="2.40.40.20">
    <property type="match status" value="1"/>
</dbReference>
<evidence type="ECO:0000256" key="13">
    <source>
        <dbReference type="SAM" id="Coils"/>
    </source>
</evidence>
<dbReference type="GO" id="GO:0003677">
    <property type="term" value="F:DNA binding"/>
    <property type="evidence" value="ECO:0007669"/>
    <property type="project" value="UniProtKB-UniRule"/>
</dbReference>
<dbReference type="GO" id="GO:0000287">
    <property type="term" value="F:magnesium ion binding"/>
    <property type="evidence" value="ECO:0007669"/>
    <property type="project" value="UniProtKB-UniRule"/>
</dbReference>
<dbReference type="InterPro" id="IPR038120">
    <property type="entry name" value="Rpb1_funnel_sf"/>
</dbReference>
<feature type="binding site" evidence="11">
    <location>
        <position position="878"/>
    </location>
    <ligand>
        <name>Zn(2+)</name>
        <dbReference type="ChEBI" id="CHEBI:29105"/>
        <label>2</label>
    </ligand>
</feature>
<dbReference type="EMBL" id="CP002330">
    <property type="protein sequence ID" value="ADQ46694.1"/>
    <property type="molecule type" value="Genomic_DNA"/>
</dbReference>
<feature type="binding site" evidence="11">
    <location>
        <position position="74"/>
    </location>
    <ligand>
        <name>Zn(2+)</name>
        <dbReference type="ChEBI" id="CHEBI:29105"/>
        <label>1</label>
    </ligand>
</feature>
<evidence type="ECO:0000313" key="15">
    <source>
        <dbReference type="EMBL" id="ADQ46694.1"/>
    </source>
</evidence>
<dbReference type="InterPro" id="IPR007081">
    <property type="entry name" value="RNA_pol_Rpb1_5"/>
</dbReference>
<dbReference type="InterPro" id="IPR012754">
    <property type="entry name" value="DNA-dir_RpoC_beta_prime_bact"/>
</dbReference>
<protein>
    <recommendedName>
        <fullName evidence="11">DNA-directed RNA polymerase subunit beta'</fullName>
        <shortName evidence="11">RNAP subunit beta'</shortName>
        <ecNumber evidence="11">2.7.7.6</ecNumber>
    </recommendedName>
    <alternativeName>
        <fullName evidence="11">RNA polymerase subunit beta'</fullName>
    </alternativeName>
    <alternativeName>
        <fullName evidence="11">Transcriptase subunit beta'</fullName>
    </alternativeName>
</protein>
<dbReference type="AlphaFoldDB" id="E4SG19"/>
<dbReference type="PATRIC" id="fig|632348.3.peg.1946"/>
<dbReference type="Gene3D" id="4.10.860.120">
    <property type="entry name" value="RNA polymerase II, clamp domain"/>
    <property type="match status" value="1"/>
</dbReference>
<evidence type="ECO:0000256" key="1">
    <source>
        <dbReference type="ARBA" id="ARBA00004026"/>
    </source>
</evidence>
<dbReference type="Pfam" id="PF00623">
    <property type="entry name" value="RNA_pol_Rpb1_2"/>
    <property type="match status" value="1"/>
</dbReference>
<evidence type="ECO:0000256" key="2">
    <source>
        <dbReference type="ARBA" id="ARBA00006460"/>
    </source>
</evidence>
<dbReference type="InterPro" id="IPR007080">
    <property type="entry name" value="RNA_pol_Rpb1_1"/>
</dbReference>
<reference evidence="15 16" key="2">
    <citation type="journal article" date="2011" name="J. Bacteriol.">
        <title>Complete genome sequences for the anaerobic, extremely thermophilic plant biomass-degrading bacteria Caldicellulosiruptor hydrothermalis, Caldicellulosiruptor kristjanssonii, Caldicellulosiruptor kronotskyensis, Caldicellulosiruptor owensenis, and Caldicellulosiruptor lactoaceticus.</title>
        <authorList>
            <person name="Blumer-Schuette S.E."/>
            <person name="Ozdemir I."/>
            <person name="Mistry D."/>
            <person name="Lucas S."/>
            <person name="Lapidus A."/>
            <person name="Cheng J.F."/>
            <person name="Goodwin L.A."/>
            <person name="Pitluck S."/>
            <person name="Land M.L."/>
            <person name="Hauser L.J."/>
            <person name="Woyke T."/>
            <person name="Mikhailova N."/>
            <person name="Pati A."/>
            <person name="Kyrpides N.C."/>
            <person name="Ivanova N."/>
            <person name="Detter J.C."/>
            <person name="Walston-Davenport K."/>
            <person name="Han S."/>
            <person name="Adams M.W."/>
            <person name="Kelly R.M."/>
        </authorList>
    </citation>
    <scope>NUCLEOTIDE SEQUENCE [LARGE SCALE GENOMIC DNA]</scope>
    <source>
        <strain evidence="16">DSM 18902 / VKM B-2412 / 2002</strain>
    </source>
</reference>
<feature type="binding site" evidence="11">
    <location>
        <position position="449"/>
    </location>
    <ligand>
        <name>Mg(2+)</name>
        <dbReference type="ChEBI" id="CHEBI:18420"/>
    </ligand>
</feature>
<dbReference type="SUPFAM" id="SSF64484">
    <property type="entry name" value="beta and beta-prime subunits of DNA dependent RNA-polymerase"/>
    <property type="match status" value="1"/>
</dbReference>
<reference key="1">
    <citation type="submission" date="2010-11" db="EMBL/GenBank/DDBJ databases">
        <title>Complete sequence of Caldicellulosiruptor kronotskyensis 2002.</title>
        <authorList>
            <consortium name="US DOE Joint Genome Institute"/>
            <person name="Lucas S."/>
            <person name="Copeland A."/>
            <person name="Lapidus A."/>
            <person name="Cheng J.-F."/>
            <person name="Bruce D."/>
            <person name="Goodwin L."/>
            <person name="Pitluck S."/>
            <person name="Davenport K."/>
            <person name="Detter J.C."/>
            <person name="Han C."/>
            <person name="Tapia R."/>
            <person name="Land M."/>
            <person name="Hauser L."/>
            <person name="Jeffries C."/>
            <person name="Kyrpides N."/>
            <person name="Ivanova N."/>
            <person name="Mikhailova N."/>
            <person name="Blumer-Schuette S.E."/>
            <person name="Kelly R.M."/>
            <person name="Woyke T."/>
        </authorList>
    </citation>
    <scope>NUCLEOTIDE SEQUENCE</scope>
    <source>
        <strain>2002</strain>
    </source>
</reference>
<keyword evidence="3 11" id="KW-0240">DNA-directed RNA polymerase</keyword>
<dbReference type="PANTHER" id="PTHR19376">
    <property type="entry name" value="DNA-DIRECTED RNA POLYMERASE"/>
    <property type="match status" value="1"/>
</dbReference>
<dbReference type="InterPro" id="IPR000722">
    <property type="entry name" value="RNA_pol_asu"/>
</dbReference>
<evidence type="ECO:0000256" key="11">
    <source>
        <dbReference type="HAMAP-Rule" id="MF_01322"/>
    </source>
</evidence>
<keyword evidence="5 11" id="KW-0548">Nucleotidyltransferase</keyword>
<feature type="binding site" evidence="11">
    <location>
        <position position="451"/>
    </location>
    <ligand>
        <name>Mg(2+)</name>
        <dbReference type="ChEBI" id="CHEBI:18420"/>
    </ligand>
</feature>
<dbReference type="Pfam" id="PF05000">
    <property type="entry name" value="RNA_pol_Rpb1_4"/>
    <property type="match status" value="1"/>
</dbReference>
<dbReference type="GO" id="GO:0003899">
    <property type="term" value="F:DNA-directed RNA polymerase activity"/>
    <property type="evidence" value="ECO:0007669"/>
    <property type="project" value="UniProtKB-UniRule"/>
</dbReference>
<dbReference type="InterPro" id="IPR006592">
    <property type="entry name" value="RNA_pol_N"/>
</dbReference>
<dbReference type="GO" id="GO:0006351">
    <property type="term" value="P:DNA-templated transcription"/>
    <property type="evidence" value="ECO:0007669"/>
    <property type="project" value="UniProtKB-UniRule"/>
</dbReference>
<comment type="cofactor">
    <cofactor evidence="11">
        <name>Mg(2+)</name>
        <dbReference type="ChEBI" id="CHEBI:18420"/>
    </cofactor>
    <text evidence="11">Binds 1 Mg(2+) ion per subunit.</text>
</comment>
<dbReference type="OrthoDB" id="9815296at2"/>
<dbReference type="HAMAP" id="MF_01322">
    <property type="entry name" value="RNApol_bact_RpoC"/>
    <property type="match status" value="1"/>
</dbReference>
<evidence type="ECO:0000256" key="6">
    <source>
        <dbReference type="ARBA" id="ARBA00022723"/>
    </source>
</evidence>
<comment type="function">
    <text evidence="1 11 12">DNA-dependent RNA polymerase catalyzes the transcription of DNA into RNA using the four ribonucleoside triphosphates as substrates.</text>
</comment>
<dbReference type="GO" id="GO:0008270">
    <property type="term" value="F:zinc ion binding"/>
    <property type="evidence" value="ECO:0007669"/>
    <property type="project" value="UniProtKB-UniRule"/>
</dbReference>
<sequence length="1163" mass="130627">MDLFNFDAIKISLASPEKIREWSRGEVKKPETINYRTLKPEKDGLFCEKIFGPTKDWECHCGKYKKVKYKGVVCDKCGVEVTKAKVRRERMGHIELAAPVSHIWYFKGVPSRMGLILDITPRNLEKVLYFAAYVVIDPGDVPNLEKKQILSEKEYRELKEKYGDRFKAGMGAEAIKELLKEIDLDKLSQELRQELETATGQKKLKIIKRLEVVEAFRKSGNRPEWMILDVIPVIPPELRPMVQLDGGRFATSDLNDLYRRVINRNNRLKKLMDLGAPDIIIRNEKRMLQEAVDALIDNGRRGRPVTGPGNRPLKSLSDMLKGKQGRFRQNLLGKRVDYSGRSVIVVGPELKIYQCGLPKEMALELFKPFVMKKLVEKGICNNIKNAKKAVERQRSEVWDILEEVIKDHPVLLNRAPTLHRLGIQAFEPVLVEGRAIRLHPLVCTAYNADFDGDQMAVHVPLSAEAQAEARFLMLSANNLLKPADGKPIVVPTQDMVLGIYYLTLEKEGDKGEGMIFSSEEEALLAYEHKVVGLHARIKVKRTAEVDGEVISGLVETTVGKIILNQVIPQDLGFVDRSKRENLLKYEIDTLVDKKMLGKIIDRCIKVYGNTRTAEILDEIKELGFKFSTRGAITISVSDMVIPEVKQKLIAEAEQKVENIEKLYRHGLISDQERYEQVISIWNETKDKLTEELIQNLDEFNPIFMMANSGARGSKNQISQLAGMRGLMANPSGKTIEMPIKSNFREGLNVIEFFISTHGARKGLADTALRTADSGYLTRRLVDVAQDIIVREEDCGTEKGIWVEEIRDGTEVIETLEERIIGRYAADDIKNEKTGEVIVKKNELITEEAAKKIVDAGINRVYVRSVLECKTRYGVCTKCYGLDLGTGQPVNVGEAVGIIAAQAIGEPGTQLTMRTFHTGGIAGQDITQGLPRVEELFEARKPKGVAVISEIEGYVSIKEDKKRTITVRNDNGEERTYEIPYGARLKVNDGDYIQAGDELTEGSINPHDLLKIKGPRGVQSYLLAEVQKVYKMQGVDINDKHIEIIIRQMMKKVKIEDPGDTELLPGDIVEIHRFEEENDKAIAEGKRPALGRRVLLGITKAALSTESFLSAASFQETTRVLTDAAIKGKVDPLIGLKENVIIGKLIPAGTGMAKYRNIVIEENQ</sequence>
<dbReference type="InterPro" id="IPR007066">
    <property type="entry name" value="RNA_pol_Rpb1_3"/>
</dbReference>
<evidence type="ECO:0000256" key="12">
    <source>
        <dbReference type="RuleBase" id="RU004279"/>
    </source>
</evidence>
<keyword evidence="9 11" id="KW-0804">Transcription</keyword>
<evidence type="ECO:0000313" key="16">
    <source>
        <dbReference type="Proteomes" id="UP000006835"/>
    </source>
</evidence>
<dbReference type="NCBIfam" id="NF011498">
    <property type="entry name" value="PRK14906.1"/>
    <property type="match status" value="1"/>
</dbReference>
<dbReference type="InterPro" id="IPR042102">
    <property type="entry name" value="RNA_pol_Rpb1_3_sf"/>
</dbReference>
<gene>
    <name evidence="11" type="primary">rpoC</name>
    <name evidence="15" type="ordered locus">Calkro_1848</name>
</gene>
<keyword evidence="13" id="KW-0175">Coiled coil</keyword>
<dbReference type="PANTHER" id="PTHR19376:SF54">
    <property type="entry name" value="DNA-DIRECTED RNA POLYMERASE SUBUNIT BETA"/>
    <property type="match status" value="1"/>
</dbReference>
<evidence type="ECO:0000256" key="9">
    <source>
        <dbReference type="ARBA" id="ARBA00023163"/>
    </source>
</evidence>
<name>E4SG19_CALK2</name>
<comment type="cofactor">
    <cofactor evidence="11">
        <name>Zn(2+)</name>
        <dbReference type="ChEBI" id="CHEBI:29105"/>
    </cofactor>
    <text evidence="11">Binds 2 Zn(2+) ions per subunit.</text>
</comment>
<keyword evidence="8 11" id="KW-0460">Magnesium</keyword>
<dbReference type="CDD" id="cd02655">
    <property type="entry name" value="RNAP_beta'_C"/>
    <property type="match status" value="1"/>
</dbReference>
<comment type="similarity">
    <text evidence="2 11 12">Belongs to the RNA polymerase beta' chain family.</text>
</comment>
<feature type="binding site" evidence="11">
    <location>
        <position position="875"/>
    </location>
    <ligand>
        <name>Zn(2+)</name>
        <dbReference type="ChEBI" id="CHEBI:29105"/>
        <label>2</label>
    </ligand>
</feature>
<dbReference type="SMART" id="SM00663">
    <property type="entry name" value="RPOLA_N"/>
    <property type="match status" value="1"/>
</dbReference>
<keyword evidence="7 11" id="KW-0862">Zinc</keyword>
<evidence type="ECO:0000256" key="4">
    <source>
        <dbReference type="ARBA" id="ARBA00022679"/>
    </source>
</evidence>
<dbReference type="RefSeq" id="WP_013430776.1">
    <property type="nucleotide sequence ID" value="NC_014720.1"/>
</dbReference>
<dbReference type="HOGENOM" id="CLU_000524_3_1_9"/>
<evidence type="ECO:0000256" key="8">
    <source>
        <dbReference type="ARBA" id="ARBA00022842"/>
    </source>
</evidence>
<feature type="binding site" evidence="11">
    <location>
        <position position="61"/>
    </location>
    <ligand>
        <name>Zn(2+)</name>
        <dbReference type="ChEBI" id="CHEBI:29105"/>
        <label>1</label>
    </ligand>
</feature>
<keyword evidence="4 11" id="KW-0808">Transferase</keyword>
<dbReference type="Gene3D" id="1.10.150.390">
    <property type="match status" value="1"/>
</dbReference>
<dbReference type="GO" id="GO:0000428">
    <property type="term" value="C:DNA-directed RNA polymerase complex"/>
    <property type="evidence" value="ECO:0007669"/>
    <property type="project" value="UniProtKB-KW"/>
</dbReference>
<feature type="binding site" evidence="11">
    <location>
        <position position="453"/>
    </location>
    <ligand>
        <name>Mg(2+)</name>
        <dbReference type="ChEBI" id="CHEBI:18420"/>
    </ligand>
</feature>
<keyword evidence="16" id="KW-1185">Reference proteome</keyword>
<organism evidence="15 16">
    <name type="scientific">Caldicellulosiruptor kronotskyensis (strain DSM 18902 / VKM B-2412 / 2002)</name>
    <dbReference type="NCBI Taxonomy" id="632348"/>
    <lineage>
        <taxon>Bacteria</taxon>
        <taxon>Bacillati</taxon>
        <taxon>Bacillota</taxon>
        <taxon>Bacillota incertae sedis</taxon>
        <taxon>Caldicellulosiruptorales</taxon>
        <taxon>Caldicellulosiruptoraceae</taxon>
        <taxon>Caldicellulosiruptor</taxon>
    </lineage>
</organism>
<dbReference type="KEGG" id="ckn:Calkro_1848"/>
<feature type="domain" description="RNA polymerase N-terminal" evidence="14">
    <location>
        <begin position="224"/>
        <end position="503"/>
    </location>
</feature>
<evidence type="ECO:0000259" key="14">
    <source>
        <dbReference type="SMART" id="SM00663"/>
    </source>
</evidence>
<feature type="binding site" evidence="11">
    <location>
        <position position="77"/>
    </location>
    <ligand>
        <name>Zn(2+)</name>
        <dbReference type="ChEBI" id="CHEBI:29105"/>
        <label>1</label>
    </ligand>
</feature>
<dbReference type="Pfam" id="PF04983">
    <property type="entry name" value="RNA_pol_Rpb1_3"/>
    <property type="match status" value="1"/>
</dbReference>
<dbReference type="CDD" id="cd01609">
    <property type="entry name" value="RNAP_beta'_N"/>
    <property type="match status" value="1"/>
</dbReference>
<dbReference type="Pfam" id="PF04997">
    <property type="entry name" value="RNA_pol_Rpb1_1"/>
    <property type="match status" value="1"/>
</dbReference>
<proteinExistence type="inferred from homology"/>
<dbReference type="Pfam" id="PF04998">
    <property type="entry name" value="RNA_pol_Rpb1_5"/>
    <property type="match status" value="1"/>
</dbReference>